<name>A0A6H1U098_9CYAN</name>
<proteinExistence type="predicted"/>
<protein>
    <submittedName>
        <fullName evidence="2">Uncharacterized protein</fullName>
    </submittedName>
</protein>
<keyword evidence="1" id="KW-0175">Coiled coil</keyword>
<keyword evidence="3" id="KW-1185">Reference proteome</keyword>
<sequence>MNSPIKPNYYHVGGAVPTQATSYVTRKADTELYQGLKSGEFCYIFNARQMGKSSLRIHTIQKLEAEGFTCIDIDMSLQVNKDITPDEFYLGILYEISQHPDLEDKVDIFTWWDEHDRLNTATRFSIFIEDVLLEHITSNTVIFLDEIDSTLSLDFSVNDFFEIMRSCHNECRNRSSTPCLTFVLLGVTTPYDLLKDKEDKSDTTSTPFNIGTAIQLSGFTLTEAQPLAAGLTETCQNPDRVLEEILNWTAGKPFLTQKICKIIVDSGEFIAAGSEAAQVENLVQTKIIDNWESQDVPEHLKTIRDRLLFPDYHLNRRLGTYQKIFQASVNADDESVEQRQLRLSGAVIKQDGKLAIANRIYEIIFDLNWVKTQLAEQRPYNDAFQAWQESGEEDTSHLLQGEELETALQWAKDKFLSEKDFEFLIESQQLILAKNEIDKLQVIKFIKENSIKLKQQEQTIRQQEEIIQQQAQKIKEKNKIKSQN</sequence>
<dbReference type="EMBL" id="CP051167">
    <property type="protein sequence ID" value="QIZ72261.1"/>
    <property type="molecule type" value="Genomic_DNA"/>
</dbReference>
<dbReference type="Proteomes" id="UP000500857">
    <property type="component" value="Chromosome"/>
</dbReference>
<dbReference type="Pfam" id="PF14516">
    <property type="entry name" value="AAA_35"/>
    <property type="match status" value="1"/>
</dbReference>
<gene>
    <name evidence="2" type="ORF">HCG48_18165</name>
</gene>
<evidence type="ECO:0000313" key="2">
    <source>
        <dbReference type="EMBL" id="QIZ72261.1"/>
    </source>
</evidence>
<dbReference type="SUPFAM" id="SSF52540">
    <property type="entry name" value="P-loop containing nucleoside triphosphate hydrolases"/>
    <property type="match status" value="1"/>
</dbReference>
<dbReference type="RefSeq" id="WP_168570410.1">
    <property type="nucleotide sequence ID" value="NZ_CP051167.1"/>
</dbReference>
<accession>A0A6H1U098</accession>
<dbReference type="InterPro" id="IPR027417">
    <property type="entry name" value="P-loop_NTPase"/>
</dbReference>
<dbReference type="Gene3D" id="3.40.50.300">
    <property type="entry name" value="P-loop containing nucleotide triphosphate hydrolases"/>
    <property type="match status" value="1"/>
</dbReference>
<feature type="coiled-coil region" evidence="1">
    <location>
        <begin position="446"/>
        <end position="480"/>
    </location>
</feature>
<organism evidence="2 3">
    <name type="scientific">Oxynema aestuarii AP17</name>
    <dbReference type="NCBI Taxonomy" id="2064643"/>
    <lineage>
        <taxon>Bacteria</taxon>
        <taxon>Bacillati</taxon>
        <taxon>Cyanobacteriota</taxon>
        <taxon>Cyanophyceae</taxon>
        <taxon>Oscillatoriophycideae</taxon>
        <taxon>Oscillatoriales</taxon>
        <taxon>Oscillatoriaceae</taxon>
        <taxon>Oxynema</taxon>
        <taxon>Oxynema aestuarii</taxon>
    </lineage>
</organism>
<reference evidence="2 3" key="1">
    <citation type="submission" date="2020-04" db="EMBL/GenBank/DDBJ databases">
        <authorList>
            <person name="Basu S."/>
            <person name="Maruthanayagam V."/>
            <person name="Chakraborty S."/>
            <person name="Pramanik A."/>
            <person name="Mukherjee J."/>
            <person name="Brink B."/>
        </authorList>
    </citation>
    <scope>NUCLEOTIDE SEQUENCE [LARGE SCALE GENOMIC DNA]</scope>
    <source>
        <strain evidence="2 3">AP17</strain>
    </source>
</reference>
<dbReference type="KEGG" id="oxy:HCG48_18165"/>
<dbReference type="AlphaFoldDB" id="A0A6H1U098"/>
<evidence type="ECO:0000256" key="1">
    <source>
        <dbReference type="SAM" id="Coils"/>
    </source>
</evidence>
<evidence type="ECO:0000313" key="3">
    <source>
        <dbReference type="Proteomes" id="UP000500857"/>
    </source>
</evidence>